<dbReference type="PANTHER" id="PTHR35340">
    <property type="entry name" value="PQQ ENZYME REPEAT PROTEIN-RELATED"/>
    <property type="match status" value="1"/>
</dbReference>
<evidence type="ECO:0008006" key="4">
    <source>
        <dbReference type="Google" id="ProtNLM"/>
    </source>
</evidence>
<proteinExistence type="predicted"/>
<sequence>MFSFTLFSAIVALIHPALADLAPYRSSSEFESGAYGVYPNQTYTTNISIVAPLFNVKIQPSTFTDLSSEPYVLLCVRGAQVPDLAPQIVQADENLTLVWSGNEWGGAYPLRVQEYDGESYLTFWNGTSETLGYGRGFYYMLNASYDMAYKLSAVNATVEGDFHEFQLTDNGTALITIYEPMPYDMQAYGIANGYLMDGVFQEIDIETNDLLFEWKASSAFGINDSFVDPGEITSGLDANNAFDFYHINSVEKDDNGNYLVSGRHTHSISYIDGRTGETIWILGGKRNQFEDLSGGNATNFSWQHDPRWLSPSTISLYDNGATDWTSTGNVTRGMIIQLDTTAMTATLVAVYLSPDGILSASQGSMQLLSNGNVFMGYGSKSAFTEYAPGGEPLWDVEFGVLGNRTVKTSGAMNYRTYKANWTGRPDTDPTFTYSNSSLYMSWNGATDIATWALMSSPNSTNLTSFEYVSSPQNNIGMAY</sequence>
<name>A0A6G1GJE7_9PEZI</name>
<gene>
    <name evidence="2" type="ORF">K402DRAFT_343617</name>
</gene>
<protein>
    <recommendedName>
        <fullName evidence="4">ASST-domain-containing protein</fullName>
    </recommendedName>
</protein>
<dbReference type="AlphaFoldDB" id="A0A6G1GJE7"/>
<keyword evidence="1" id="KW-0732">Signal</keyword>
<evidence type="ECO:0000313" key="3">
    <source>
        <dbReference type="Proteomes" id="UP000800041"/>
    </source>
</evidence>
<dbReference type="EMBL" id="ML977217">
    <property type="protein sequence ID" value="KAF1980848.1"/>
    <property type="molecule type" value="Genomic_DNA"/>
</dbReference>
<dbReference type="PANTHER" id="PTHR35340:SF5">
    <property type="entry name" value="ASST-DOMAIN-CONTAINING PROTEIN"/>
    <property type="match status" value="1"/>
</dbReference>
<keyword evidence="3" id="KW-1185">Reference proteome</keyword>
<dbReference type="InterPro" id="IPR011047">
    <property type="entry name" value="Quinoprotein_ADH-like_sf"/>
</dbReference>
<accession>A0A6G1GJE7</accession>
<dbReference type="Proteomes" id="UP000800041">
    <property type="component" value="Unassembled WGS sequence"/>
</dbReference>
<reference evidence="2" key="1">
    <citation type="journal article" date="2020" name="Stud. Mycol.">
        <title>101 Dothideomycetes genomes: a test case for predicting lifestyles and emergence of pathogens.</title>
        <authorList>
            <person name="Haridas S."/>
            <person name="Albert R."/>
            <person name="Binder M."/>
            <person name="Bloem J."/>
            <person name="Labutti K."/>
            <person name="Salamov A."/>
            <person name="Andreopoulos B."/>
            <person name="Baker S."/>
            <person name="Barry K."/>
            <person name="Bills G."/>
            <person name="Bluhm B."/>
            <person name="Cannon C."/>
            <person name="Castanera R."/>
            <person name="Culley D."/>
            <person name="Daum C."/>
            <person name="Ezra D."/>
            <person name="Gonzalez J."/>
            <person name="Henrissat B."/>
            <person name="Kuo A."/>
            <person name="Liang C."/>
            <person name="Lipzen A."/>
            <person name="Lutzoni F."/>
            <person name="Magnuson J."/>
            <person name="Mondo S."/>
            <person name="Nolan M."/>
            <person name="Ohm R."/>
            <person name="Pangilinan J."/>
            <person name="Park H.-J."/>
            <person name="Ramirez L."/>
            <person name="Alfaro M."/>
            <person name="Sun H."/>
            <person name="Tritt A."/>
            <person name="Yoshinaga Y."/>
            <person name="Zwiers L.-H."/>
            <person name="Turgeon B."/>
            <person name="Goodwin S."/>
            <person name="Spatafora J."/>
            <person name="Crous P."/>
            <person name="Grigoriev I."/>
        </authorList>
    </citation>
    <scope>NUCLEOTIDE SEQUENCE</scope>
    <source>
        <strain evidence="2">CBS 113979</strain>
    </source>
</reference>
<dbReference type="OrthoDB" id="5427350at2759"/>
<dbReference type="InterPro" id="IPR053143">
    <property type="entry name" value="Arylsulfate_ST"/>
</dbReference>
<dbReference type="SUPFAM" id="SSF50998">
    <property type="entry name" value="Quinoprotein alcohol dehydrogenase-like"/>
    <property type="match status" value="1"/>
</dbReference>
<dbReference type="InterPro" id="IPR039535">
    <property type="entry name" value="ASST-like"/>
</dbReference>
<evidence type="ECO:0000313" key="2">
    <source>
        <dbReference type="EMBL" id="KAF1980848.1"/>
    </source>
</evidence>
<organism evidence="2 3">
    <name type="scientific">Aulographum hederae CBS 113979</name>
    <dbReference type="NCBI Taxonomy" id="1176131"/>
    <lineage>
        <taxon>Eukaryota</taxon>
        <taxon>Fungi</taxon>
        <taxon>Dikarya</taxon>
        <taxon>Ascomycota</taxon>
        <taxon>Pezizomycotina</taxon>
        <taxon>Dothideomycetes</taxon>
        <taxon>Pleosporomycetidae</taxon>
        <taxon>Aulographales</taxon>
        <taxon>Aulographaceae</taxon>
    </lineage>
</organism>
<feature type="signal peptide" evidence="1">
    <location>
        <begin position="1"/>
        <end position="19"/>
    </location>
</feature>
<feature type="chain" id="PRO_5026025538" description="ASST-domain-containing protein" evidence="1">
    <location>
        <begin position="20"/>
        <end position="479"/>
    </location>
</feature>
<evidence type="ECO:0000256" key="1">
    <source>
        <dbReference type="SAM" id="SignalP"/>
    </source>
</evidence>
<dbReference type="Pfam" id="PF14269">
    <property type="entry name" value="Arylsulfotran_2"/>
    <property type="match status" value="1"/>
</dbReference>